<gene>
    <name evidence="1" type="ORF">SNE40_005345</name>
</gene>
<reference evidence="1 2" key="1">
    <citation type="submission" date="2024-01" db="EMBL/GenBank/DDBJ databases">
        <title>The genome of the rayed Mediterranean limpet Patella caerulea (Linnaeus, 1758).</title>
        <authorList>
            <person name="Anh-Thu Weber A."/>
            <person name="Halstead-Nussloch G."/>
        </authorList>
    </citation>
    <scope>NUCLEOTIDE SEQUENCE [LARGE SCALE GENOMIC DNA]</scope>
    <source>
        <strain evidence="1">AATW-2023a</strain>
        <tissue evidence="1">Whole specimen</tissue>
    </source>
</reference>
<evidence type="ECO:0000313" key="1">
    <source>
        <dbReference type="EMBL" id="KAK6187282.1"/>
    </source>
</evidence>
<name>A0AAN8K2S0_PATCE</name>
<dbReference type="AlphaFoldDB" id="A0AAN8K2S0"/>
<sequence length="156" mass="18418">MLKELELEPLQTRRAQARATMMYWVVHNLIDIPSTPLQPTGSKTRGHTIRYLQPPCSPRAYQDSFFPAGISLWNKLPTHNEDADTLDIFKSRIGKFQPWAAMIVFILFLKKNLNSPQHDFNLLTMCEYVHHRTQHIIGRRRRRRRRRHPGIRNHAS</sequence>
<accession>A0AAN8K2S0</accession>
<evidence type="ECO:0000313" key="2">
    <source>
        <dbReference type="Proteomes" id="UP001347796"/>
    </source>
</evidence>
<dbReference type="Proteomes" id="UP001347796">
    <property type="component" value="Unassembled WGS sequence"/>
</dbReference>
<proteinExistence type="predicted"/>
<organism evidence="1 2">
    <name type="scientific">Patella caerulea</name>
    <name type="common">Rayed Mediterranean limpet</name>
    <dbReference type="NCBI Taxonomy" id="87958"/>
    <lineage>
        <taxon>Eukaryota</taxon>
        <taxon>Metazoa</taxon>
        <taxon>Spiralia</taxon>
        <taxon>Lophotrochozoa</taxon>
        <taxon>Mollusca</taxon>
        <taxon>Gastropoda</taxon>
        <taxon>Patellogastropoda</taxon>
        <taxon>Patelloidea</taxon>
        <taxon>Patellidae</taxon>
        <taxon>Patella</taxon>
    </lineage>
</organism>
<keyword evidence="2" id="KW-1185">Reference proteome</keyword>
<comment type="caution">
    <text evidence="1">The sequence shown here is derived from an EMBL/GenBank/DDBJ whole genome shotgun (WGS) entry which is preliminary data.</text>
</comment>
<protein>
    <submittedName>
        <fullName evidence="1">Uncharacterized protein</fullName>
    </submittedName>
</protein>
<dbReference type="EMBL" id="JAZGQO010000004">
    <property type="protein sequence ID" value="KAK6187282.1"/>
    <property type="molecule type" value="Genomic_DNA"/>
</dbReference>